<proteinExistence type="predicted"/>
<evidence type="ECO:0000256" key="2">
    <source>
        <dbReference type="ARBA" id="ARBA00023004"/>
    </source>
</evidence>
<accession>A0A9X0WB96</accession>
<dbReference type="InterPro" id="IPR017896">
    <property type="entry name" value="4Fe4S_Fe-S-bd"/>
</dbReference>
<evidence type="ECO:0000259" key="4">
    <source>
        <dbReference type="PROSITE" id="PS51379"/>
    </source>
</evidence>
<dbReference type="PROSITE" id="PS51379">
    <property type="entry name" value="4FE4S_FER_2"/>
    <property type="match status" value="2"/>
</dbReference>
<dbReference type="RefSeq" id="WP_200247525.1">
    <property type="nucleotide sequence ID" value="NZ_NRRY01000041.1"/>
</dbReference>
<dbReference type="GO" id="GO:0051536">
    <property type="term" value="F:iron-sulfur cluster binding"/>
    <property type="evidence" value="ECO:0007669"/>
    <property type="project" value="UniProtKB-KW"/>
</dbReference>
<evidence type="ECO:0000256" key="1">
    <source>
        <dbReference type="ARBA" id="ARBA00022723"/>
    </source>
</evidence>
<keyword evidence="1" id="KW-0479">Metal-binding</keyword>
<dbReference type="Gene3D" id="3.30.70.20">
    <property type="match status" value="1"/>
</dbReference>
<evidence type="ECO:0000313" key="6">
    <source>
        <dbReference type="Proteomes" id="UP001138768"/>
    </source>
</evidence>
<dbReference type="Pfam" id="PF12838">
    <property type="entry name" value="Fer4_7"/>
    <property type="match status" value="1"/>
</dbReference>
<dbReference type="SUPFAM" id="SSF54862">
    <property type="entry name" value="4Fe-4S ferredoxins"/>
    <property type="match status" value="1"/>
</dbReference>
<feature type="domain" description="4Fe-4S ferredoxin-type" evidence="4">
    <location>
        <begin position="323"/>
        <end position="352"/>
    </location>
</feature>
<dbReference type="Proteomes" id="UP001138768">
    <property type="component" value="Unassembled WGS sequence"/>
</dbReference>
<comment type="caution">
    <text evidence="5">The sequence shown here is derived from an EMBL/GenBank/DDBJ whole genome shotgun (WGS) entry which is preliminary data.</text>
</comment>
<keyword evidence="6" id="KW-1185">Reference proteome</keyword>
<feature type="domain" description="4Fe-4S ferredoxin-type" evidence="4">
    <location>
        <begin position="285"/>
        <end position="314"/>
    </location>
</feature>
<name>A0A9X0WB96_9GAMM</name>
<sequence length="395" mass="44189">MGHLLNDKSALVPLIDRLNRYPVGLVDSPRLRQILALLFDPREAEVAARFPLTEATRAELVERTGLPAAELDGILESMANKGLVMDLPVGHETYYLLVPGLIGFMEFSFMRDRGDLPQAELARLMSAYLREQGKDGQAGEFFGSRWPLTRALVYEDQIPVQSRITGWEDARQIIQDAEFHAVTLCFCRHKKAHEGKTCQQGAPVEEICMVLGEGARFLVRRGMAEPRSADEMLAILDRARALGLTHITDNIREQPSFLCNCCRCCCELLAGVQMGFHEGIAKTPFLAEVDPERCDYCGACLRACNAKCIGLADDARALPKAQRWAQVDAEVCLGCGACLQVCEQGALTLVPRAKRPRPPRDRNALFTRILWDKGRLMPFIAEGLRRGVERLRRRR</sequence>
<keyword evidence="2" id="KW-0408">Iron</keyword>
<keyword evidence="3" id="KW-0411">Iron-sulfur</keyword>
<gene>
    <name evidence="5" type="ORF">CKO42_19110</name>
</gene>
<dbReference type="AlphaFoldDB" id="A0A9X0WB96"/>
<protein>
    <submittedName>
        <fullName evidence="5">4Fe-4S ferredoxin</fullName>
    </submittedName>
</protein>
<evidence type="ECO:0000256" key="3">
    <source>
        <dbReference type="ARBA" id="ARBA00023014"/>
    </source>
</evidence>
<evidence type="ECO:0000313" key="5">
    <source>
        <dbReference type="EMBL" id="MBK1620502.1"/>
    </source>
</evidence>
<organism evidence="5 6">
    <name type="scientific">Lamprobacter modestohalophilus</name>
    <dbReference type="NCBI Taxonomy" id="1064514"/>
    <lineage>
        <taxon>Bacteria</taxon>
        <taxon>Pseudomonadati</taxon>
        <taxon>Pseudomonadota</taxon>
        <taxon>Gammaproteobacteria</taxon>
        <taxon>Chromatiales</taxon>
        <taxon>Chromatiaceae</taxon>
        <taxon>Lamprobacter</taxon>
    </lineage>
</organism>
<dbReference type="EMBL" id="NRRY01000041">
    <property type="protein sequence ID" value="MBK1620502.1"/>
    <property type="molecule type" value="Genomic_DNA"/>
</dbReference>
<dbReference type="GO" id="GO:0046872">
    <property type="term" value="F:metal ion binding"/>
    <property type="evidence" value="ECO:0007669"/>
    <property type="project" value="UniProtKB-KW"/>
</dbReference>
<dbReference type="PROSITE" id="PS00198">
    <property type="entry name" value="4FE4S_FER_1"/>
    <property type="match status" value="1"/>
</dbReference>
<reference evidence="5 6" key="1">
    <citation type="journal article" date="2020" name="Microorganisms">
        <title>Osmotic Adaptation and Compatible Solute Biosynthesis of Phototrophic Bacteria as Revealed from Genome Analyses.</title>
        <authorList>
            <person name="Imhoff J.F."/>
            <person name="Rahn T."/>
            <person name="Kunzel S."/>
            <person name="Keller A."/>
            <person name="Neulinger S.C."/>
        </authorList>
    </citation>
    <scope>NUCLEOTIDE SEQUENCE [LARGE SCALE GENOMIC DNA]</scope>
    <source>
        <strain evidence="5 6">DSM 25653</strain>
    </source>
</reference>
<dbReference type="InterPro" id="IPR017900">
    <property type="entry name" value="4Fe4S_Fe_S_CS"/>
</dbReference>